<dbReference type="InterPro" id="IPR051613">
    <property type="entry name" value="ABC_transp_permease_HisMQ"/>
</dbReference>
<evidence type="ECO:0000313" key="12">
    <source>
        <dbReference type="Proteomes" id="UP000483035"/>
    </source>
</evidence>
<feature type="transmembrane region" description="Helical" evidence="9">
    <location>
        <begin position="52"/>
        <end position="74"/>
    </location>
</feature>
<sequence>MLDLVEPYLPLILSGTLVTISVAILSLSGSLLIGLAGAFLSLAGNDFSRRIVTVYTTLIRGIPDLVLMLLFYFGGQMLLNNLGAATGLWDYVEISAFGAGIVTIAVIFGGYMVETFRGAALAIPKGQIEAGLAFGLSRRRLFTRIIWPQLLGYALPGIGNNWQILMKTTALVSVIGLQDMVFNSFQAGRATRHMFVFMGVAMCLYLVITMILGFVIHALTRRYSLDPAAR</sequence>
<keyword evidence="4" id="KW-1003">Cell membrane</keyword>
<dbReference type="GO" id="GO:0022857">
    <property type="term" value="F:transmembrane transporter activity"/>
    <property type="evidence" value="ECO:0007669"/>
    <property type="project" value="InterPro"/>
</dbReference>
<keyword evidence="8 9" id="KW-0472">Membrane</keyword>
<organism evidence="11 12">
    <name type="scientific">Rhizobium lusitanum</name>
    <dbReference type="NCBI Taxonomy" id="293958"/>
    <lineage>
        <taxon>Bacteria</taxon>
        <taxon>Pseudomonadati</taxon>
        <taxon>Pseudomonadota</taxon>
        <taxon>Alphaproteobacteria</taxon>
        <taxon>Hyphomicrobiales</taxon>
        <taxon>Rhizobiaceae</taxon>
        <taxon>Rhizobium/Agrobacterium group</taxon>
        <taxon>Rhizobium</taxon>
    </lineage>
</organism>
<feature type="transmembrane region" description="Helical" evidence="9">
    <location>
        <begin position="12"/>
        <end position="40"/>
    </location>
</feature>
<gene>
    <name evidence="11" type="ORF">GR212_31145</name>
</gene>
<keyword evidence="7 9" id="KW-1133">Transmembrane helix</keyword>
<name>A0A6L9UHB7_9HYPH</name>
<keyword evidence="3 9" id="KW-0813">Transport</keyword>
<accession>A0A6L9UHB7</accession>
<keyword evidence="6 9" id="KW-0812">Transmembrane</keyword>
<evidence type="ECO:0000256" key="5">
    <source>
        <dbReference type="ARBA" id="ARBA00022519"/>
    </source>
</evidence>
<evidence type="ECO:0000256" key="2">
    <source>
        <dbReference type="ARBA" id="ARBA00010072"/>
    </source>
</evidence>
<comment type="similarity">
    <text evidence="2">Belongs to the binding-protein-dependent transport system permease family. HisMQ subfamily.</text>
</comment>
<dbReference type="Pfam" id="PF00528">
    <property type="entry name" value="BPD_transp_1"/>
    <property type="match status" value="1"/>
</dbReference>
<dbReference type="CDD" id="cd06261">
    <property type="entry name" value="TM_PBP2"/>
    <property type="match status" value="1"/>
</dbReference>
<evidence type="ECO:0000256" key="9">
    <source>
        <dbReference type="RuleBase" id="RU363032"/>
    </source>
</evidence>
<proteinExistence type="inferred from homology"/>
<evidence type="ECO:0000313" key="11">
    <source>
        <dbReference type="EMBL" id="NEI74018.1"/>
    </source>
</evidence>
<dbReference type="InterPro" id="IPR035906">
    <property type="entry name" value="MetI-like_sf"/>
</dbReference>
<dbReference type="PROSITE" id="PS50928">
    <property type="entry name" value="ABC_TM1"/>
    <property type="match status" value="1"/>
</dbReference>
<evidence type="ECO:0000259" key="10">
    <source>
        <dbReference type="PROSITE" id="PS50928"/>
    </source>
</evidence>
<dbReference type="EMBL" id="WUEY01000024">
    <property type="protein sequence ID" value="NEI74018.1"/>
    <property type="molecule type" value="Genomic_DNA"/>
</dbReference>
<dbReference type="NCBIfam" id="TIGR01726">
    <property type="entry name" value="HEQRo_perm_3TM"/>
    <property type="match status" value="1"/>
</dbReference>
<evidence type="ECO:0000256" key="1">
    <source>
        <dbReference type="ARBA" id="ARBA00004429"/>
    </source>
</evidence>
<dbReference type="AlphaFoldDB" id="A0A6L9UHB7"/>
<reference evidence="11 12" key="1">
    <citation type="submission" date="2019-12" db="EMBL/GenBank/DDBJ databases">
        <title>Rhizobium genotypes associated with high levels of biological nitrogen fixation by grain legumes in a temperate-maritime cropping system.</title>
        <authorList>
            <person name="Maluk M."/>
            <person name="Francesc Ferrando Molina F."/>
            <person name="Lopez Del Egido L."/>
            <person name="Lafos M."/>
            <person name="Langarica-Fuentes A."/>
            <person name="Gebre Yohannes G."/>
            <person name="Young M.W."/>
            <person name="Martin P."/>
            <person name="Gantlett R."/>
            <person name="Kenicer G."/>
            <person name="Hawes C."/>
            <person name="Begg G.S."/>
            <person name="Quilliam R.S."/>
            <person name="Squire G.R."/>
            <person name="Poole P.S."/>
            <person name="Young P.W."/>
            <person name="Iannetta P.M."/>
            <person name="James E.K."/>
        </authorList>
    </citation>
    <scope>NUCLEOTIDE SEQUENCE [LARGE SCALE GENOMIC DNA]</scope>
    <source>
        <strain evidence="11 12">JHI1118</strain>
    </source>
</reference>
<evidence type="ECO:0000256" key="4">
    <source>
        <dbReference type="ARBA" id="ARBA00022475"/>
    </source>
</evidence>
<dbReference type="PANTHER" id="PTHR30133">
    <property type="entry name" value="CATIONIC AMINO ACID TRANSPORTER, MEMBRANE COMPONENT"/>
    <property type="match status" value="1"/>
</dbReference>
<evidence type="ECO:0000256" key="7">
    <source>
        <dbReference type="ARBA" id="ARBA00022989"/>
    </source>
</evidence>
<protein>
    <submittedName>
        <fullName evidence="11">ABC transporter permease subunit</fullName>
    </submittedName>
</protein>
<keyword evidence="5" id="KW-0997">Cell inner membrane</keyword>
<dbReference type="InterPro" id="IPR000515">
    <property type="entry name" value="MetI-like"/>
</dbReference>
<dbReference type="Proteomes" id="UP000483035">
    <property type="component" value="Unassembled WGS sequence"/>
</dbReference>
<dbReference type="GO" id="GO:0043190">
    <property type="term" value="C:ATP-binding cassette (ABC) transporter complex"/>
    <property type="evidence" value="ECO:0007669"/>
    <property type="project" value="InterPro"/>
</dbReference>
<evidence type="ECO:0000256" key="6">
    <source>
        <dbReference type="ARBA" id="ARBA00022692"/>
    </source>
</evidence>
<comment type="caution">
    <text evidence="11">The sequence shown here is derived from an EMBL/GenBank/DDBJ whole genome shotgun (WGS) entry which is preliminary data.</text>
</comment>
<dbReference type="SUPFAM" id="SSF161098">
    <property type="entry name" value="MetI-like"/>
    <property type="match status" value="1"/>
</dbReference>
<dbReference type="Gene3D" id="1.10.3720.10">
    <property type="entry name" value="MetI-like"/>
    <property type="match status" value="1"/>
</dbReference>
<comment type="subcellular location">
    <subcellularLocation>
        <location evidence="1">Cell inner membrane</location>
        <topology evidence="1">Multi-pass membrane protein</topology>
    </subcellularLocation>
    <subcellularLocation>
        <location evidence="9">Cell membrane</location>
        <topology evidence="9">Multi-pass membrane protein</topology>
    </subcellularLocation>
</comment>
<evidence type="ECO:0000256" key="8">
    <source>
        <dbReference type="ARBA" id="ARBA00023136"/>
    </source>
</evidence>
<feature type="transmembrane region" description="Helical" evidence="9">
    <location>
        <begin position="194"/>
        <end position="216"/>
    </location>
</feature>
<feature type="domain" description="ABC transmembrane type-1" evidence="10">
    <location>
        <begin position="16"/>
        <end position="216"/>
    </location>
</feature>
<dbReference type="RefSeq" id="WP_163992867.1">
    <property type="nucleotide sequence ID" value="NZ_WUEY01000024.1"/>
</dbReference>
<feature type="transmembrane region" description="Helical" evidence="9">
    <location>
        <begin position="94"/>
        <end position="113"/>
    </location>
</feature>
<dbReference type="InterPro" id="IPR010065">
    <property type="entry name" value="AA_ABC_transptr_permease_3TM"/>
</dbReference>
<evidence type="ECO:0000256" key="3">
    <source>
        <dbReference type="ARBA" id="ARBA00022448"/>
    </source>
</evidence>